<reference evidence="1" key="1">
    <citation type="submission" date="2015-07" db="EMBL/GenBank/DDBJ databases">
        <title>MeaNS - Measles Nucleotide Surveillance Program.</title>
        <authorList>
            <person name="Tran T."/>
            <person name="Druce J."/>
        </authorList>
    </citation>
    <scope>NUCLEOTIDE SEQUENCE</scope>
    <source>
        <strain evidence="1">UCB-OBI-ISO-001</strain>
        <tissue evidence="1">Gonad</tissue>
    </source>
</reference>
<protein>
    <submittedName>
        <fullName evidence="1">Uncharacterized protein</fullName>
    </submittedName>
</protein>
<dbReference type="AlphaFoldDB" id="A0A0L8GJ87"/>
<sequence>MTKALITFLEVAKIYDQRGNSNALSVSVAWLTEASPLMLLSLKKGMFIACRRNLRKVIIIRGNSD</sequence>
<dbReference type="EMBL" id="KQ421605">
    <property type="protein sequence ID" value="KOF77023.1"/>
    <property type="molecule type" value="Genomic_DNA"/>
</dbReference>
<name>A0A0L8GJ87_OCTBM</name>
<accession>A0A0L8GJ87</accession>
<proteinExistence type="predicted"/>
<organism evidence="1">
    <name type="scientific">Octopus bimaculoides</name>
    <name type="common">California two-spotted octopus</name>
    <dbReference type="NCBI Taxonomy" id="37653"/>
    <lineage>
        <taxon>Eukaryota</taxon>
        <taxon>Metazoa</taxon>
        <taxon>Spiralia</taxon>
        <taxon>Lophotrochozoa</taxon>
        <taxon>Mollusca</taxon>
        <taxon>Cephalopoda</taxon>
        <taxon>Coleoidea</taxon>
        <taxon>Octopodiformes</taxon>
        <taxon>Octopoda</taxon>
        <taxon>Incirrata</taxon>
        <taxon>Octopodidae</taxon>
        <taxon>Octopus</taxon>
    </lineage>
</organism>
<evidence type="ECO:0000313" key="1">
    <source>
        <dbReference type="EMBL" id="KOF77023.1"/>
    </source>
</evidence>
<gene>
    <name evidence="1" type="ORF">OCBIM_22032605mg</name>
</gene>